<gene>
    <name evidence="1" type="ORF">CCHLO57077_00009230</name>
</gene>
<accession>A0AA35MDX4</accession>
<dbReference type="Proteomes" id="UP001160390">
    <property type="component" value="Unassembled WGS sequence"/>
</dbReference>
<evidence type="ECO:0000313" key="2">
    <source>
        <dbReference type="Proteomes" id="UP001160390"/>
    </source>
</evidence>
<organism evidence="1 2">
    <name type="scientific">Clonostachys chloroleuca</name>
    <dbReference type="NCBI Taxonomy" id="1926264"/>
    <lineage>
        <taxon>Eukaryota</taxon>
        <taxon>Fungi</taxon>
        <taxon>Dikarya</taxon>
        <taxon>Ascomycota</taxon>
        <taxon>Pezizomycotina</taxon>
        <taxon>Sordariomycetes</taxon>
        <taxon>Hypocreomycetidae</taxon>
        <taxon>Hypocreales</taxon>
        <taxon>Bionectriaceae</taxon>
        <taxon>Clonostachys</taxon>
    </lineage>
</organism>
<reference evidence="1" key="1">
    <citation type="submission" date="2023-01" db="EMBL/GenBank/DDBJ databases">
        <authorList>
            <person name="Piombo E."/>
        </authorList>
    </citation>
    <scope>NUCLEOTIDE SEQUENCE</scope>
</reference>
<dbReference type="AlphaFoldDB" id="A0AA35MDX4"/>
<evidence type="ECO:0000313" key="1">
    <source>
        <dbReference type="EMBL" id="CAI6094401.1"/>
    </source>
</evidence>
<proteinExistence type="predicted"/>
<dbReference type="EMBL" id="CABFNP030001256">
    <property type="protein sequence ID" value="CAI6094401.1"/>
    <property type="molecule type" value="Genomic_DNA"/>
</dbReference>
<comment type="caution">
    <text evidence="1">The sequence shown here is derived from an EMBL/GenBank/DDBJ whole genome shotgun (WGS) entry which is preliminary data.</text>
</comment>
<protein>
    <submittedName>
        <fullName evidence="1">Uncharacterized protein</fullName>
    </submittedName>
</protein>
<keyword evidence="2" id="KW-1185">Reference proteome</keyword>
<name>A0AA35MDX4_9HYPO</name>
<sequence length="66" mass="7744">MRNIPRHRQVPRELFRRPRLTFDHLQVKGEPEQATISIETSVKWIHSITGAGGENRRRCRDSTHLA</sequence>